<evidence type="ECO:0000313" key="1">
    <source>
        <dbReference type="EMBL" id="MBY4798328.1"/>
    </source>
</evidence>
<organism evidence="1 2">
    <name type="scientific">Collinsella ureilytica</name>
    <dbReference type="NCBI Taxonomy" id="2869515"/>
    <lineage>
        <taxon>Bacteria</taxon>
        <taxon>Bacillati</taxon>
        <taxon>Actinomycetota</taxon>
        <taxon>Coriobacteriia</taxon>
        <taxon>Coriobacteriales</taxon>
        <taxon>Coriobacteriaceae</taxon>
        <taxon>Collinsella</taxon>
    </lineage>
</organism>
<accession>A0ABS7MM05</accession>
<dbReference type="RefSeq" id="WP_222200052.1">
    <property type="nucleotide sequence ID" value="NZ_JAIMFO010000010.1"/>
</dbReference>
<dbReference type="EMBL" id="JAIMFO010000010">
    <property type="protein sequence ID" value="MBY4798328.1"/>
    <property type="molecule type" value="Genomic_DNA"/>
</dbReference>
<gene>
    <name evidence="1" type="ORF">K6V98_08215</name>
</gene>
<dbReference type="Proteomes" id="UP000700908">
    <property type="component" value="Unassembled WGS sequence"/>
</dbReference>
<proteinExistence type="predicted"/>
<protein>
    <submittedName>
        <fullName evidence="1">Uncharacterized protein</fullName>
    </submittedName>
</protein>
<evidence type="ECO:0000313" key="2">
    <source>
        <dbReference type="Proteomes" id="UP000700908"/>
    </source>
</evidence>
<sequence length="78" mass="8570">MLNADARESVTQAAYHSTINDQAQCAISHGERVVVKDENDLFEVISVDAIRGRIQAKSDSGEIRTLEIESVCKAPKCH</sequence>
<comment type="caution">
    <text evidence="1">The sequence shown here is derived from an EMBL/GenBank/DDBJ whole genome shotgun (WGS) entry which is preliminary data.</text>
</comment>
<name>A0ABS7MM05_9ACTN</name>
<keyword evidence="2" id="KW-1185">Reference proteome</keyword>
<reference evidence="1 2" key="1">
    <citation type="submission" date="2021-08" db="EMBL/GenBank/DDBJ databases">
        <title>Collinsella faecalis sp. nov. isolated from swine faeces.</title>
        <authorList>
            <person name="Oh B.S."/>
            <person name="Lee J.H."/>
        </authorList>
    </citation>
    <scope>NUCLEOTIDE SEQUENCE [LARGE SCALE GENOMIC DNA]</scope>
    <source>
        <strain evidence="1 2">AGMB00827</strain>
    </source>
</reference>